<reference evidence="1 2" key="1">
    <citation type="submission" date="2018-05" db="EMBL/GenBank/DDBJ databases">
        <title>A metagenomic window into the 2 km-deep terrestrial subsurface aquifer revealed taxonomically and functionally diverse microbial community comprising novel uncultured bacterial lineages.</title>
        <authorList>
            <person name="Kadnikov V.V."/>
            <person name="Mardanov A.V."/>
            <person name="Beletsky A.V."/>
            <person name="Banks D."/>
            <person name="Pimenov N.V."/>
            <person name="Frank Y.A."/>
            <person name="Karnachuk O.V."/>
            <person name="Ravin N.V."/>
        </authorList>
    </citation>
    <scope>NUCLEOTIDE SEQUENCE [LARGE SCALE GENOMIC DNA]</scope>
    <source>
        <strain evidence="1">BY</strain>
    </source>
</reference>
<sequence>MNPFSQNERFAAKIAPESEESFRNKRNVLSCFGLGSQL</sequence>
<evidence type="ECO:0000313" key="1">
    <source>
        <dbReference type="EMBL" id="AXA35759.1"/>
    </source>
</evidence>
<dbReference type="EMBL" id="CP030759">
    <property type="protein sequence ID" value="AXA35759.1"/>
    <property type="molecule type" value="Genomic_DNA"/>
</dbReference>
<dbReference type="AlphaFoldDB" id="A0A2Z4Y440"/>
<proteinExistence type="predicted"/>
<dbReference type="Proteomes" id="UP000262583">
    <property type="component" value="Chromosome"/>
</dbReference>
<name>A0A2Z4Y440_SUMC1</name>
<organism evidence="1 2">
    <name type="scientific">Sumerlaea chitinivorans</name>
    <dbReference type="NCBI Taxonomy" id="2250252"/>
    <lineage>
        <taxon>Bacteria</taxon>
        <taxon>Candidatus Sumerlaeota</taxon>
        <taxon>Candidatus Sumerlaeia</taxon>
        <taxon>Candidatus Sumerlaeales</taxon>
        <taxon>Candidatus Sumerlaeaceae</taxon>
        <taxon>Candidatus Sumerlaea</taxon>
    </lineage>
</organism>
<dbReference type="KEGG" id="schv:BRCON_0982"/>
<protein>
    <submittedName>
        <fullName evidence="1">Uncharacterized protein</fullName>
    </submittedName>
</protein>
<gene>
    <name evidence="1" type="ORF">BRCON_0982</name>
</gene>
<evidence type="ECO:0000313" key="2">
    <source>
        <dbReference type="Proteomes" id="UP000262583"/>
    </source>
</evidence>
<accession>A0A2Z4Y440</accession>